<comment type="pathway">
    <text evidence="6">tRNA modification; N(7)-methylguanine-tRNA biosynthesis.</text>
</comment>
<evidence type="ECO:0000256" key="7">
    <source>
        <dbReference type="SAM" id="MobiDB-lite"/>
    </source>
</evidence>
<dbReference type="InterPro" id="IPR011047">
    <property type="entry name" value="Quinoprotein_ADH-like_sf"/>
</dbReference>
<organism evidence="8 9">
    <name type="scientific">Akanthomyces lecanii RCEF 1005</name>
    <dbReference type="NCBI Taxonomy" id="1081108"/>
    <lineage>
        <taxon>Eukaryota</taxon>
        <taxon>Fungi</taxon>
        <taxon>Dikarya</taxon>
        <taxon>Ascomycota</taxon>
        <taxon>Pezizomycotina</taxon>
        <taxon>Sordariomycetes</taxon>
        <taxon>Hypocreomycetidae</taxon>
        <taxon>Hypocreales</taxon>
        <taxon>Cordycipitaceae</taxon>
        <taxon>Akanthomyces</taxon>
        <taxon>Cordyceps confragosa</taxon>
    </lineage>
</organism>
<gene>
    <name evidence="8" type="ORF">LEL_02177</name>
</gene>
<dbReference type="HAMAP" id="MF_03056">
    <property type="entry name" value="TRM82"/>
    <property type="match status" value="1"/>
</dbReference>
<dbReference type="EMBL" id="AZHF01000001">
    <property type="protein sequence ID" value="OAA82632.1"/>
    <property type="molecule type" value="Genomic_DNA"/>
</dbReference>
<dbReference type="PANTHER" id="PTHR16288:SF0">
    <property type="entry name" value="TRNA (GUANINE-N(7)-)-METHYLTRANSFERASE NON-CATALYTIC SUBUNIT WDR4"/>
    <property type="match status" value="1"/>
</dbReference>
<accession>A0A162KHP8</accession>
<evidence type="ECO:0000256" key="6">
    <source>
        <dbReference type="HAMAP-Rule" id="MF_03056"/>
    </source>
</evidence>
<protein>
    <submittedName>
        <fullName evidence="8">Quinoprotein amine dehydrogenase</fullName>
    </submittedName>
</protein>
<evidence type="ECO:0000256" key="2">
    <source>
        <dbReference type="ARBA" id="ARBA00022574"/>
    </source>
</evidence>
<dbReference type="InterPro" id="IPR015943">
    <property type="entry name" value="WD40/YVTN_repeat-like_dom_sf"/>
</dbReference>
<dbReference type="Gene3D" id="2.130.10.10">
    <property type="entry name" value="YVTN repeat-like/Quinoprotein amine dehydrogenase"/>
    <property type="match status" value="1"/>
</dbReference>
<comment type="subcellular location">
    <subcellularLocation>
        <location evidence="1 6">Nucleus</location>
    </subcellularLocation>
</comment>
<comment type="similarity">
    <text evidence="6">Belongs to the WD repeat TRM82 family.</text>
</comment>
<dbReference type="PANTHER" id="PTHR16288">
    <property type="entry name" value="WD40 REPEAT PROTEIN 4"/>
    <property type="match status" value="1"/>
</dbReference>
<dbReference type="GO" id="GO:0005634">
    <property type="term" value="C:nucleus"/>
    <property type="evidence" value="ECO:0007669"/>
    <property type="project" value="UniProtKB-SubCell"/>
</dbReference>
<dbReference type="GO" id="GO:0005829">
    <property type="term" value="C:cytosol"/>
    <property type="evidence" value="ECO:0007669"/>
    <property type="project" value="TreeGrafter"/>
</dbReference>
<comment type="function">
    <text evidence="6">Required for the formation of N(7)-methylguanine at position 46 (m7G46) in tRNA. In the complex, it is required to stabilize and induce conformational changes of the catalytic subunit.</text>
</comment>
<dbReference type="AlphaFoldDB" id="A0A162KHP8"/>
<dbReference type="GO" id="GO:0106004">
    <property type="term" value="P:tRNA (guanine-N7)-methylation"/>
    <property type="evidence" value="ECO:0007669"/>
    <property type="project" value="UniProtKB-UniRule"/>
</dbReference>
<keyword evidence="2 6" id="KW-0853">WD repeat</keyword>
<evidence type="ECO:0000256" key="5">
    <source>
        <dbReference type="ARBA" id="ARBA00023242"/>
    </source>
</evidence>
<keyword evidence="5 6" id="KW-0539">Nucleus</keyword>
<name>A0A162KHP8_CORDF</name>
<dbReference type="UniPathway" id="UPA00989"/>
<evidence type="ECO:0000256" key="1">
    <source>
        <dbReference type="ARBA" id="ARBA00004123"/>
    </source>
</evidence>
<keyword evidence="4 6" id="KW-0677">Repeat</keyword>
<dbReference type="GO" id="GO:0043527">
    <property type="term" value="C:tRNA methyltransferase complex"/>
    <property type="evidence" value="ECO:0007669"/>
    <property type="project" value="TreeGrafter"/>
</dbReference>
<evidence type="ECO:0000256" key="3">
    <source>
        <dbReference type="ARBA" id="ARBA00022694"/>
    </source>
</evidence>
<dbReference type="Proteomes" id="UP000076881">
    <property type="component" value="Unassembled WGS sequence"/>
</dbReference>
<dbReference type="OrthoDB" id="339900at2759"/>
<comment type="caution">
    <text evidence="8">The sequence shown here is derived from an EMBL/GenBank/DDBJ whole genome shotgun (WGS) entry which is preliminary data.</text>
</comment>
<sequence length="520" mass="56231">MKIPYNCLHTHGSVLFGARGGKIHTFSLPDGAHIATWQHPELDTFMTASSKADPAAEKGACGAEDSIVADEAEQPPAKRQKVTEDDASKNTSDEEKAGSKKVRGKEQRKPKPIPVPDRPVVIQLSTTADGSHLVAVSAHDKAVWVFSHNGSGQLTQLSKRIMPKRPSSVKVSYDAQIIVADKFGDVYAMPLIKSSELYTPPQKPASSSSFIAKKPFSKPAATVLTVHSKGNRAALAAQQRQLENPNKSTSDVRVEGPNFEHTLLLGHVSMLTALLLVEDGQGRRYIITSDRDEHIRVSRFTPQAHVIHGYCLGHREFVGAMTILEGRSNNSLLVSGGGDEDLFVWDWIDGKLLSTTSILTPVKEVAPQASHIAVSRLVSLEYPAESGAQTHIAAICEGISAIFTWQLFDDKTLTRPGVIQLPGKPLDISSTTTSSTAHLVVALHIPEDSDAGATVRSLHIIRLAIDDGRLAVDTITPIGDYPLEATEQDAAEADVRTLFYTVEHLRKQPASGAEEGEVEQ</sequence>
<dbReference type="InterPro" id="IPR028884">
    <property type="entry name" value="Trm82"/>
</dbReference>
<evidence type="ECO:0000313" key="8">
    <source>
        <dbReference type="EMBL" id="OAA82632.1"/>
    </source>
</evidence>
<feature type="region of interest" description="Disordered" evidence="7">
    <location>
        <begin position="68"/>
        <end position="117"/>
    </location>
</feature>
<dbReference type="SUPFAM" id="SSF50998">
    <property type="entry name" value="Quinoprotein alcohol dehydrogenase-like"/>
    <property type="match status" value="1"/>
</dbReference>
<reference evidence="8 9" key="1">
    <citation type="journal article" date="2016" name="Genome Biol. Evol.">
        <title>Divergent and convergent evolution of fungal pathogenicity.</title>
        <authorList>
            <person name="Shang Y."/>
            <person name="Xiao G."/>
            <person name="Zheng P."/>
            <person name="Cen K."/>
            <person name="Zhan S."/>
            <person name="Wang C."/>
        </authorList>
    </citation>
    <scope>NUCLEOTIDE SEQUENCE [LARGE SCALE GENOMIC DNA]</scope>
    <source>
        <strain evidence="8 9">RCEF 1005</strain>
    </source>
</reference>
<feature type="compositionally biased region" description="Basic and acidic residues" evidence="7">
    <location>
        <begin position="81"/>
        <end position="109"/>
    </location>
</feature>
<evidence type="ECO:0000256" key="4">
    <source>
        <dbReference type="ARBA" id="ARBA00022737"/>
    </source>
</evidence>
<dbReference type="STRING" id="1081108.A0A162KHP8"/>
<keyword evidence="3 6" id="KW-0819">tRNA processing</keyword>
<proteinExistence type="inferred from homology"/>
<keyword evidence="9" id="KW-1185">Reference proteome</keyword>
<evidence type="ECO:0000313" key="9">
    <source>
        <dbReference type="Proteomes" id="UP000076881"/>
    </source>
</evidence>